<organism evidence="2 3">
    <name type="scientific">Oryzias latipes</name>
    <name type="common">Japanese rice fish</name>
    <name type="synonym">Japanese killifish</name>
    <dbReference type="NCBI Taxonomy" id="8090"/>
    <lineage>
        <taxon>Eukaryota</taxon>
        <taxon>Metazoa</taxon>
        <taxon>Chordata</taxon>
        <taxon>Craniata</taxon>
        <taxon>Vertebrata</taxon>
        <taxon>Euteleostomi</taxon>
        <taxon>Actinopterygii</taxon>
        <taxon>Neopterygii</taxon>
        <taxon>Teleostei</taxon>
        <taxon>Neoteleostei</taxon>
        <taxon>Acanthomorphata</taxon>
        <taxon>Ovalentaria</taxon>
        <taxon>Atherinomorphae</taxon>
        <taxon>Beloniformes</taxon>
        <taxon>Adrianichthyidae</taxon>
        <taxon>Oryziinae</taxon>
        <taxon>Oryzias</taxon>
    </lineage>
</organism>
<evidence type="ECO:0000313" key="2">
    <source>
        <dbReference type="Ensembl" id="ENSORLP00015031997.1"/>
    </source>
</evidence>
<proteinExistence type="predicted"/>
<protein>
    <recommendedName>
        <fullName evidence="1">C-type lectin domain-containing protein</fullName>
    </recommendedName>
</protein>
<dbReference type="PANTHER" id="PTHR45784">
    <property type="entry name" value="C-TYPE LECTIN DOMAIN FAMILY 20 MEMBER A-RELATED"/>
    <property type="match status" value="1"/>
</dbReference>
<evidence type="ECO:0000259" key="1">
    <source>
        <dbReference type="PROSITE" id="PS50041"/>
    </source>
</evidence>
<dbReference type="InterPro" id="IPR001304">
    <property type="entry name" value="C-type_lectin-like"/>
</dbReference>
<dbReference type="PROSITE" id="PS50041">
    <property type="entry name" value="C_TYPE_LECTIN_2"/>
    <property type="match status" value="1"/>
</dbReference>
<feature type="domain" description="C-type lectin" evidence="1">
    <location>
        <begin position="24"/>
        <end position="137"/>
    </location>
</feature>
<dbReference type="SMART" id="SM00034">
    <property type="entry name" value="CLECT"/>
    <property type="match status" value="1"/>
</dbReference>
<dbReference type="InterPro" id="IPR016187">
    <property type="entry name" value="CTDL_fold"/>
</dbReference>
<name>A0A3P9JIB6_ORYLA</name>
<dbReference type="Pfam" id="PF00059">
    <property type="entry name" value="Lectin_C"/>
    <property type="match status" value="1"/>
</dbReference>
<dbReference type="Ensembl" id="ENSORLT00015023610.1">
    <property type="protein sequence ID" value="ENSORLP00015031997.1"/>
    <property type="gene ID" value="ENSORLG00015016547.1"/>
</dbReference>
<dbReference type="Gene3D" id="3.10.100.10">
    <property type="entry name" value="Mannose-Binding Protein A, subunit A"/>
    <property type="match status" value="1"/>
</dbReference>
<dbReference type="PANTHER" id="PTHR45784:SF3">
    <property type="entry name" value="C-TYPE LECTIN DOMAIN FAMILY 4 MEMBER K-LIKE-RELATED"/>
    <property type="match status" value="1"/>
</dbReference>
<reference evidence="2 3" key="2">
    <citation type="submission" date="2017-04" db="EMBL/GenBank/DDBJ databases">
        <title>CpG methylation of centromeres and impact of large insertions on vertebrate speciation.</title>
        <authorList>
            <person name="Ichikawa K."/>
            <person name="Yoshimura J."/>
            <person name="Morishita S."/>
        </authorList>
    </citation>
    <scope>NUCLEOTIDE SEQUENCE</scope>
    <source>
        <strain evidence="2 3">HSOK</strain>
    </source>
</reference>
<evidence type="ECO:0000313" key="3">
    <source>
        <dbReference type="Proteomes" id="UP000265200"/>
    </source>
</evidence>
<reference evidence="2" key="3">
    <citation type="submission" date="2025-08" db="UniProtKB">
        <authorList>
            <consortium name="Ensembl"/>
        </authorList>
    </citation>
    <scope>IDENTIFICATION</scope>
    <source>
        <strain evidence="2">HSOK</strain>
    </source>
</reference>
<dbReference type="SUPFAM" id="SSF56436">
    <property type="entry name" value="C-type lectin-like"/>
    <property type="match status" value="1"/>
</dbReference>
<accession>A0A3P9JIB6</accession>
<reference key="1">
    <citation type="journal article" date="2007" name="Nature">
        <title>The medaka draft genome and insights into vertebrate genome evolution.</title>
        <authorList>
            <person name="Kasahara M."/>
            <person name="Naruse K."/>
            <person name="Sasaki S."/>
            <person name="Nakatani Y."/>
            <person name="Qu W."/>
            <person name="Ahsan B."/>
            <person name="Yamada T."/>
            <person name="Nagayasu Y."/>
            <person name="Doi K."/>
            <person name="Kasai Y."/>
            <person name="Jindo T."/>
            <person name="Kobayashi D."/>
            <person name="Shimada A."/>
            <person name="Toyoda A."/>
            <person name="Kuroki Y."/>
            <person name="Fujiyama A."/>
            <person name="Sasaki T."/>
            <person name="Shimizu A."/>
            <person name="Asakawa S."/>
            <person name="Shimizu N."/>
            <person name="Hashimoto S."/>
            <person name="Yang J."/>
            <person name="Lee Y."/>
            <person name="Matsushima K."/>
            <person name="Sugano S."/>
            <person name="Sakaizumi M."/>
            <person name="Narita T."/>
            <person name="Ohishi K."/>
            <person name="Haga S."/>
            <person name="Ohta F."/>
            <person name="Nomoto H."/>
            <person name="Nogata K."/>
            <person name="Morishita T."/>
            <person name="Endo T."/>
            <person name="Shin-I T."/>
            <person name="Takeda H."/>
            <person name="Morishita S."/>
            <person name="Kohara Y."/>
        </authorList>
    </citation>
    <scope>NUCLEOTIDE SEQUENCE [LARGE SCALE GENOMIC DNA]</scope>
    <source>
        <strain>Hd-rR</strain>
    </source>
</reference>
<dbReference type="AlphaFoldDB" id="A0A3P9JIB6"/>
<sequence>KFNKKTLPALLSIRYLSLSHTGTLQNPEYVFVNEMMNWSSAQRHCRQNFTDLATVRNDTDWQKFYSEMPINQNLWIGLYRNSNISWSDGSNFSFYPKTLNFYNQPGVISARCGYQYGQNRNDWYFYPCENKYPFICHGAKGEFSITFF</sequence>
<dbReference type="InterPro" id="IPR016186">
    <property type="entry name" value="C-type_lectin-like/link_sf"/>
</dbReference>
<reference evidence="2" key="4">
    <citation type="submission" date="2025-09" db="UniProtKB">
        <authorList>
            <consortium name="Ensembl"/>
        </authorList>
    </citation>
    <scope>IDENTIFICATION</scope>
    <source>
        <strain evidence="2">HSOK</strain>
    </source>
</reference>
<dbReference type="Proteomes" id="UP000265200">
    <property type="component" value="Chromosome 18"/>
</dbReference>